<evidence type="ECO:0008006" key="7">
    <source>
        <dbReference type="Google" id="ProtNLM"/>
    </source>
</evidence>
<dbReference type="EMBL" id="QOQW01000026">
    <property type="protein sequence ID" value="RCK78173.1"/>
    <property type="molecule type" value="Genomic_DNA"/>
</dbReference>
<feature type="chain" id="PRO_5016967621" description="Tetratricopeptide repeat protein" evidence="4">
    <location>
        <begin position="28"/>
        <end position="574"/>
    </location>
</feature>
<evidence type="ECO:0000256" key="4">
    <source>
        <dbReference type="SAM" id="SignalP"/>
    </source>
</evidence>
<accession>A0A367ZJ64</accession>
<keyword evidence="4" id="KW-0732">Signal</keyword>
<dbReference type="AlphaFoldDB" id="A0A367ZJ64"/>
<dbReference type="InterPro" id="IPR051012">
    <property type="entry name" value="CellSynth/LPSAsmb/PSIAsmb"/>
</dbReference>
<dbReference type="Pfam" id="PF13432">
    <property type="entry name" value="TPR_16"/>
    <property type="match status" value="1"/>
</dbReference>
<keyword evidence="1" id="KW-0677">Repeat</keyword>
<organism evidence="5 6">
    <name type="scientific">Candidatus Ozemobacter sibiricus</name>
    <dbReference type="NCBI Taxonomy" id="2268124"/>
    <lineage>
        <taxon>Bacteria</taxon>
        <taxon>Candidatus Ozemobacteria</taxon>
        <taxon>Candidatus Ozemobacterales</taxon>
        <taxon>Candidatus Ozemobacteraceae</taxon>
        <taxon>Candidatus Ozemobacter</taxon>
    </lineage>
</organism>
<sequence length="574" mass="64020">MSPMLRRWLLLASMAPFLLAMHWTVAAQGTKESSVEARLYQRATDLFRQGKLDEAMADLERVRKLRPDHPGAQFHQAEIWLKRGDLAKATALLKGLVGHAEFGSRARQRLADLEAARRARSIDQDVQAYLEGGAWKEALQAVRRGLERQPDKPELLWAGAFAAAMVNDQMLAEQFYERYAATRPPAEPRDDLRRLLHGWFARDHAPAEAIENLRGIADQRLRPPLVMKVLQELMLANKRHEEFEQLLLAEARRPGANVGAIERDLVRFYTETGQYEKGLRLLNRRPIESLEDNLSYIELLTLSAQEERAMTTARTLLGLYPDELRLHYAWLRAFHHLVGRTGKVPEGKDASGSPLRLVAVAEVNRILNSKTESGNPTAVLTALRTAIVLHDQATLNTAVQKMAQLPVEDRYLDELIEAAEDMTERHFRAQAIAFLEILLGQRPDEPRLQRVLAENYYLDNRTLEALELLRSAHAADPRSIRTLLLLVDAMTSAGQAEKALELVLERLKDPDLEEAPRRQLKAKANILGAEIDAGPAGVASPSEDDAGATAPATRPDEETPVAPDGTGASDTGGD</sequence>
<protein>
    <recommendedName>
        <fullName evidence="7">Tetratricopeptide repeat protein</fullName>
    </recommendedName>
</protein>
<dbReference type="PANTHER" id="PTHR45586">
    <property type="entry name" value="TPR REPEAT-CONTAINING PROTEIN PA4667"/>
    <property type="match status" value="1"/>
</dbReference>
<dbReference type="Proteomes" id="UP000252355">
    <property type="component" value="Unassembled WGS sequence"/>
</dbReference>
<dbReference type="PANTHER" id="PTHR45586:SF1">
    <property type="entry name" value="LIPOPOLYSACCHARIDE ASSEMBLY PROTEIN B"/>
    <property type="match status" value="1"/>
</dbReference>
<feature type="signal peptide" evidence="4">
    <location>
        <begin position="1"/>
        <end position="27"/>
    </location>
</feature>
<dbReference type="Gene3D" id="1.25.40.10">
    <property type="entry name" value="Tetratricopeptide repeat domain"/>
    <property type="match status" value="2"/>
</dbReference>
<evidence type="ECO:0000313" key="6">
    <source>
        <dbReference type="Proteomes" id="UP000252355"/>
    </source>
</evidence>
<feature type="region of interest" description="Disordered" evidence="3">
    <location>
        <begin position="533"/>
        <end position="574"/>
    </location>
</feature>
<keyword evidence="2" id="KW-0802">TPR repeat</keyword>
<evidence type="ECO:0000313" key="5">
    <source>
        <dbReference type="EMBL" id="RCK78173.1"/>
    </source>
</evidence>
<dbReference type="InterPro" id="IPR019734">
    <property type="entry name" value="TPR_rpt"/>
</dbReference>
<gene>
    <name evidence="5" type="ORF">OZSIB_1689</name>
</gene>
<name>A0A367ZJ64_9BACT</name>
<evidence type="ECO:0000256" key="2">
    <source>
        <dbReference type="ARBA" id="ARBA00022803"/>
    </source>
</evidence>
<proteinExistence type="predicted"/>
<dbReference type="SUPFAM" id="SSF48452">
    <property type="entry name" value="TPR-like"/>
    <property type="match status" value="2"/>
</dbReference>
<comment type="caution">
    <text evidence="5">The sequence shown here is derived from an EMBL/GenBank/DDBJ whole genome shotgun (WGS) entry which is preliminary data.</text>
</comment>
<dbReference type="InterPro" id="IPR011990">
    <property type="entry name" value="TPR-like_helical_dom_sf"/>
</dbReference>
<evidence type="ECO:0000256" key="1">
    <source>
        <dbReference type="ARBA" id="ARBA00022737"/>
    </source>
</evidence>
<evidence type="ECO:0000256" key="3">
    <source>
        <dbReference type="SAM" id="MobiDB-lite"/>
    </source>
</evidence>
<dbReference type="SMART" id="SM00028">
    <property type="entry name" value="TPR"/>
    <property type="match status" value="2"/>
</dbReference>
<reference evidence="5 6" key="1">
    <citation type="submission" date="2018-05" db="EMBL/GenBank/DDBJ databases">
        <title>A metagenomic window into the 2 km-deep terrestrial subsurface aquifer revealed taxonomically and functionally diverse microbial community comprising novel uncultured bacterial lineages.</title>
        <authorList>
            <person name="Kadnikov V.V."/>
            <person name="Mardanov A.V."/>
            <person name="Beletsky A.V."/>
            <person name="Banks D."/>
            <person name="Pimenov N.V."/>
            <person name="Frank Y.A."/>
            <person name="Karnachuk O.V."/>
            <person name="Ravin N.V."/>
        </authorList>
    </citation>
    <scope>NUCLEOTIDE SEQUENCE [LARGE SCALE GENOMIC DNA]</scope>
    <source>
        <strain evidence="5">BY5</strain>
    </source>
</reference>